<accession>A0A150P9A1</accession>
<comment type="caution">
    <text evidence="2">The sequence shown here is derived from an EMBL/GenBank/DDBJ whole genome shotgun (WGS) entry which is preliminary data.</text>
</comment>
<evidence type="ECO:0008006" key="4">
    <source>
        <dbReference type="Google" id="ProtNLM"/>
    </source>
</evidence>
<protein>
    <recommendedName>
        <fullName evidence="4">Secreted protein</fullName>
    </recommendedName>
</protein>
<reference evidence="2 3" key="1">
    <citation type="submission" date="2014-02" db="EMBL/GenBank/DDBJ databases">
        <title>The small core and large imbalanced accessory genome model reveals a collaborative survival strategy of Sorangium cellulosum strains in nature.</title>
        <authorList>
            <person name="Han K."/>
            <person name="Peng R."/>
            <person name="Blom J."/>
            <person name="Li Y.-Z."/>
        </authorList>
    </citation>
    <scope>NUCLEOTIDE SEQUENCE [LARGE SCALE GENOMIC DNA]</scope>
    <source>
        <strain evidence="2 3">So0157-25</strain>
    </source>
</reference>
<keyword evidence="1" id="KW-0732">Signal</keyword>
<dbReference type="Proteomes" id="UP000075420">
    <property type="component" value="Unassembled WGS sequence"/>
</dbReference>
<proteinExistence type="predicted"/>
<evidence type="ECO:0000256" key="1">
    <source>
        <dbReference type="SAM" id="SignalP"/>
    </source>
</evidence>
<dbReference type="PROSITE" id="PS51257">
    <property type="entry name" value="PROKAR_LIPOPROTEIN"/>
    <property type="match status" value="1"/>
</dbReference>
<feature type="signal peptide" evidence="1">
    <location>
        <begin position="1"/>
        <end position="19"/>
    </location>
</feature>
<gene>
    <name evidence="2" type="ORF">BE08_26300</name>
</gene>
<feature type="chain" id="PRO_5007565355" description="Secreted protein" evidence="1">
    <location>
        <begin position="20"/>
        <end position="91"/>
    </location>
</feature>
<evidence type="ECO:0000313" key="2">
    <source>
        <dbReference type="EMBL" id="KYF52263.1"/>
    </source>
</evidence>
<name>A0A150P9A1_SORCE</name>
<dbReference type="EMBL" id="JELY01002528">
    <property type="protein sequence ID" value="KYF52263.1"/>
    <property type="molecule type" value="Genomic_DNA"/>
</dbReference>
<sequence>MPRTALFLALLLSSFVAGCSSSGDPCEVVCAKNAACQPDGPGKETCVALCNELSDRASYATAIERQAECYGSEDWSCEALATGACDYSEDD</sequence>
<organism evidence="2 3">
    <name type="scientific">Sorangium cellulosum</name>
    <name type="common">Polyangium cellulosum</name>
    <dbReference type="NCBI Taxonomy" id="56"/>
    <lineage>
        <taxon>Bacteria</taxon>
        <taxon>Pseudomonadati</taxon>
        <taxon>Myxococcota</taxon>
        <taxon>Polyangia</taxon>
        <taxon>Polyangiales</taxon>
        <taxon>Polyangiaceae</taxon>
        <taxon>Sorangium</taxon>
    </lineage>
</organism>
<evidence type="ECO:0000313" key="3">
    <source>
        <dbReference type="Proteomes" id="UP000075420"/>
    </source>
</evidence>
<dbReference type="AlphaFoldDB" id="A0A150P9A1"/>